<dbReference type="SUPFAM" id="SSF53098">
    <property type="entry name" value="Ribonuclease H-like"/>
    <property type="match status" value="1"/>
</dbReference>
<keyword evidence="4" id="KW-1185">Reference proteome</keyword>
<dbReference type="InterPro" id="IPR012337">
    <property type="entry name" value="RNaseH-like_sf"/>
</dbReference>
<dbReference type="SMART" id="SM00950">
    <property type="entry name" value="Piwi"/>
    <property type="match status" value="1"/>
</dbReference>
<gene>
    <name evidence="3" type="ORF">niasHT_008717</name>
</gene>
<dbReference type="Proteomes" id="UP001620626">
    <property type="component" value="Unassembled WGS sequence"/>
</dbReference>
<dbReference type="PROSITE" id="PS50822">
    <property type="entry name" value="PIWI"/>
    <property type="match status" value="1"/>
</dbReference>
<dbReference type="Gene3D" id="3.30.420.10">
    <property type="entry name" value="Ribonuclease H-like superfamily/Ribonuclease H"/>
    <property type="match status" value="1"/>
</dbReference>
<feature type="domain" description="Piwi" evidence="2">
    <location>
        <begin position="465"/>
        <end position="624"/>
    </location>
</feature>
<feature type="compositionally biased region" description="Polar residues" evidence="1">
    <location>
        <begin position="125"/>
        <end position="136"/>
    </location>
</feature>
<dbReference type="AlphaFoldDB" id="A0ABD2M2P4"/>
<feature type="region of interest" description="Disordered" evidence="1">
    <location>
        <begin position="112"/>
        <end position="136"/>
    </location>
</feature>
<accession>A0ABD2M2P4</accession>
<evidence type="ECO:0000313" key="3">
    <source>
        <dbReference type="EMBL" id="KAL3121588.1"/>
    </source>
</evidence>
<dbReference type="PANTHER" id="PTHR22891">
    <property type="entry name" value="EUKARYOTIC TRANSLATION INITIATION FACTOR 2C"/>
    <property type="match status" value="1"/>
</dbReference>
<proteinExistence type="predicted"/>
<sequence length="680" mass="75744">MPTNSQLTSPPIAASGEGPRPEKEKAGVEVNNLWLKSNVVPANSQLIQLGGVRPTPGLSRDRSPETAMDLFVRILSESTDFDLSIENHEVNGLCEVTYYLQAKGTEVRFNNSHHGKPVGPGGLASPTTSTQYSGGESSVSARTAHCALSWKWQLRSSHCNKGFFGSSISTGKTFLKLMTRKIRTFGFREEGGQWHCAEGRACQGVVSGVSEEMGTQLSPKAAVVLDTGVRTFELGKLTEKTLARTLFIDVERDNGGPPSECPFPNTSSSSLERSRSNSWTSHGVYSWASGVETRAELSIWLRRSWTIGLCSVLVRIRISSKILCGVLCEMGRDKGIRMAEPEIVSFDSPENSDQEWVAMFERCTVNRIQFVLLVDERRKDTHGLLKLSEAITQSDDTTHNVGEGPSPMSAQTRRMLAAQGESQLSSLDPSCVGKARREAIDGLQLTERVKWILHNLDKHRSSQNRPKYIFVFRDGLSEGQFAMACKEELMAIKEGCQQFDSKYKPKFVMVIGTKRHFKKFFIEEEPREGGRPFSKNLYPGTIIQEKCRADITEFFLQPHAPLKGTGKPVEYAMLENEIGVKMDELQGLIMALSYSHQIVNMAVSMPEPVYQSDELAKRGKNNFAALKTFKPNQVPKKEHRLLAKKGAKRQTISLVDHHELNRILSYWGDGTFVLSNRFTA</sequence>
<name>A0ABD2M2P4_9BILA</name>
<organism evidence="3 4">
    <name type="scientific">Heterodera trifolii</name>
    <dbReference type="NCBI Taxonomy" id="157864"/>
    <lineage>
        <taxon>Eukaryota</taxon>
        <taxon>Metazoa</taxon>
        <taxon>Ecdysozoa</taxon>
        <taxon>Nematoda</taxon>
        <taxon>Chromadorea</taxon>
        <taxon>Rhabditida</taxon>
        <taxon>Tylenchina</taxon>
        <taxon>Tylenchomorpha</taxon>
        <taxon>Tylenchoidea</taxon>
        <taxon>Heteroderidae</taxon>
        <taxon>Heteroderinae</taxon>
        <taxon>Heterodera</taxon>
    </lineage>
</organism>
<dbReference type="EMBL" id="JBICBT010000181">
    <property type="protein sequence ID" value="KAL3121588.1"/>
    <property type="molecule type" value="Genomic_DNA"/>
</dbReference>
<protein>
    <recommendedName>
        <fullName evidence="2">Piwi domain-containing protein</fullName>
    </recommendedName>
</protein>
<evidence type="ECO:0000313" key="4">
    <source>
        <dbReference type="Proteomes" id="UP001620626"/>
    </source>
</evidence>
<reference evidence="3 4" key="1">
    <citation type="submission" date="2024-10" db="EMBL/GenBank/DDBJ databases">
        <authorList>
            <person name="Kim D."/>
        </authorList>
    </citation>
    <scope>NUCLEOTIDE SEQUENCE [LARGE SCALE GENOMIC DNA]</scope>
    <source>
        <strain evidence="3">BH-2024</strain>
    </source>
</reference>
<feature type="region of interest" description="Disordered" evidence="1">
    <location>
        <begin position="1"/>
        <end position="26"/>
    </location>
</feature>
<dbReference type="Pfam" id="PF02171">
    <property type="entry name" value="Piwi"/>
    <property type="match status" value="1"/>
</dbReference>
<dbReference type="InterPro" id="IPR003165">
    <property type="entry name" value="Piwi"/>
</dbReference>
<evidence type="ECO:0000259" key="2">
    <source>
        <dbReference type="PROSITE" id="PS50822"/>
    </source>
</evidence>
<comment type="caution">
    <text evidence="3">The sequence shown here is derived from an EMBL/GenBank/DDBJ whole genome shotgun (WGS) entry which is preliminary data.</text>
</comment>
<evidence type="ECO:0000256" key="1">
    <source>
        <dbReference type="SAM" id="MobiDB-lite"/>
    </source>
</evidence>
<dbReference type="InterPro" id="IPR036397">
    <property type="entry name" value="RNaseH_sf"/>
</dbReference>